<name>A0AA46TW53_9LACT</name>
<dbReference type="AlphaFoldDB" id="A0AA46TW53"/>
<dbReference type="NCBIfam" id="TIGR01641">
    <property type="entry name" value="phageSPP1_gp7"/>
    <property type="match status" value="1"/>
</dbReference>
<reference evidence="2" key="1">
    <citation type="submission" date="2022-10" db="EMBL/GenBank/DDBJ databases">
        <title>Genome assembly of Lactococcus garvieae isolates from cricket gut.</title>
        <authorList>
            <person name="Luecke A.R."/>
            <person name="Brown A.M.V."/>
            <person name="Wakeman C.A."/>
        </authorList>
    </citation>
    <scope>NUCLEOTIDE SEQUENCE</scope>
    <source>
        <strain evidence="2">Alexii-11_2</strain>
    </source>
</reference>
<evidence type="ECO:0000259" key="1">
    <source>
        <dbReference type="Pfam" id="PF04233"/>
    </source>
</evidence>
<gene>
    <name evidence="2" type="ORF">OF801_01915</name>
</gene>
<dbReference type="InterPro" id="IPR006528">
    <property type="entry name" value="Phage_head_morphogenesis_dom"/>
</dbReference>
<proteinExistence type="predicted"/>
<organism evidence="2 3">
    <name type="scientific">Lactococcus garvieae</name>
    <dbReference type="NCBI Taxonomy" id="1363"/>
    <lineage>
        <taxon>Bacteria</taxon>
        <taxon>Bacillati</taxon>
        <taxon>Bacillota</taxon>
        <taxon>Bacilli</taxon>
        <taxon>Lactobacillales</taxon>
        <taxon>Streptococcaceae</taxon>
        <taxon>Lactococcus</taxon>
    </lineage>
</organism>
<feature type="domain" description="Phage head morphogenesis" evidence="1">
    <location>
        <begin position="189"/>
        <end position="291"/>
    </location>
</feature>
<protein>
    <submittedName>
        <fullName evidence="2">Minor capsid protein</fullName>
    </submittedName>
</protein>
<dbReference type="EMBL" id="CP109635">
    <property type="protein sequence ID" value="UYT10719.1"/>
    <property type="molecule type" value="Genomic_DNA"/>
</dbReference>
<evidence type="ECO:0000313" key="3">
    <source>
        <dbReference type="Proteomes" id="UP001164042"/>
    </source>
</evidence>
<sequence length="309" mass="35946">MTKQTDYWIKREQKNIASRKKSQAQLEKDIRVLYSGTMRDIEKEINDFLTRYSDKEGITMSEARRRVSDLDVEKFSNKAKKYVKNKDFSKKANEELRLYNLKMKVNRLELLKREIMLETLASSDSLERLMKRYLSDEALSEIKRQAGILGSNFKQTQRSAETVVNGSYKNATFSDRIWGLIQKDLQVELEKLLFRAMIQGKHPSKIAQELKKLFDVTVNQAQRLARTELARVQTEVQRKSYKDSGINAFVFIRELDACPVCKAVSTDPIKLSDFEVGVNTAPIHPNCRCSTAPYFDRDEFEEYLKNNNL</sequence>
<evidence type="ECO:0000313" key="2">
    <source>
        <dbReference type="EMBL" id="UYT10719.1"/>
    </source>
</evidence>
<dbReference type="Pfam" id="PF04233">
    <property type="entry name" value="Phage_Mu_F"/>
    <property type="match status" value="1"/>
</dbReference>
<accession>A0AA46TW53</accession>
<dbReference type="Proteomes" id="UP001164042">
    <property type="component" value="Chromosome"/>
</dbReference>
<dbReference type="RefSeq" id="WP_264308425.1">
    <property type="nucleotide sequence ID" value="NZ_CP109635.1"/>
</dbReference>